<protein>
    <submittedName>
        <fullName evidence="1">Uncharacterized protein</fullName>
    </submittedName>
</protein>
<organism evidence="1">
    <name type="scientific">Anguilla anguilla</name>
    <name type="common">European freshwater eel</name>
    <name type="synonym">Muraena anguilla</name>
    <dbReference type="NCBI Taxonomy" id="7936"/>
    <lineage>
        <taxon>Eukaryota</taxon>
        <taxon>Metazoa</taxon>
        <taxon>Chordata</taxon>
        <taxon>Craniata</taxon>
        <taxon>Vertebrata</taxon>
        <taxon>Euteleostomi</taxon>
        <taxon>Actinopterygii</taxon>
        <taxon>Neopterygii</taxon>
        <taxon>Teleostei</taxon>
        <taxon>Anguilliformes</taxon>
        <taxon>Anguillidae</taxon>
        <taxon>Anguilla</taxon>
    </lineage>
</organism>
<accession>A0A0E9S7M4</accession>
<evidence type="ECO:0000313" key="1">
    <source>
        <dbReference type="EMBL" id="JAH36680.1"/>
    </source>
</evidence>
<reference evidence="1" key="1">
    <citation type="submission" date="2014-11" db="EMBL/GenBank/DDBJ databases">
        <authorList>
            <person name="Amaro Gonzalez C."/>
        </authorList>
    </citation>
    <scope>NUCLEOTIDE SEQUENCE</scope>
</reference>
<dbReference type="AlphaFoldDB" id="A0A0E9S7M4"/>
<reference evidence="1" key="2">
    <citation type="journal article" date="2015" name="Fish Shellfish Immunol.">
        <title>Early steps in the European eel (Anguilla anguilla)-Vibrio vulnificus interaction in the gills: Role of the RtxA13 toxin.</title>
        <authorList>
            <person name="Callol A."/>
            <person name="Pajuelo D."/>
            <person name="Ebbesson L."/>
            <person name="Teles M."/>
            <person name="MacKenzie S."/>
            <person name="Amaro C."/>
        </authorList>
    </citation>
    <scope>NUCLEOTIDE SEQUENCE</scope>
</reference>
<name>A0A0E9S7M4_ANGAN</name>
<dbReference type="EMBL" id="GBXM01071897">
    <property type="protein sequence ID" value="JAH36680.1"/>
    <property type="molecule type" value="Transcribed_RNA"/>
</dbReference>
<sequence>MNKGILFFMTCVATIMWFKRTNKSSKHEMHLIKKKITAC</sequence>
<proteinExistence type="predicted"/>